<dbReference type="OrthoDB" id="5198777at2"/>
<feature type="transmembrane region" description="Helical" evidence="1">
    <location>
        <begin position="185"/>
        <end position="205"/>
    </location>
</feature>
<dbReference type="SUPFAM" id="SSF103473">
    <property type="entry name" value="MFS general substrate transporter"/>
    <property type="match status" value="1"/>
</dbReference>
<reference evidence="2 3" key="1">
    <citation type="submission" date="2016-10" db="EMBL/GenBank/DDBJ databases">
        <authorList>
            <person name="de Groot N.N."/>
        </authorList>
    </citation>
    <scope>NUCLEOTIDE SEQUENCE [LARGE SCALE GENOMIC DNA]</scope>
    <source>
        <strain evidence="2 3">DSM 45434</strain>
    </source>
</reference>
<name>A0A1H1V1R4_9CORY</name>
<feature type="transmembrane region" description="Helical" evidence="1">
    <location>
        <begin position="29"/>
        <end position="55"/>
    </location>
</feature>
<keyword evidence="1" id="KW-0472">Membrane</keyword>
<protein>
    <recommendedName>
        <fullName evidence="4">Major Facilitator Superfamily protein</fullName>
    </recommendedName>
</protein>
<evidence type="ECO:0000313" key="2">
    <source>
        <dbReference type="EMBL" id="SDS78645.1"/>
    </source>
</evidence>
<accession>A0A1H1V1R4</accession>
<feature type="transmembrane region" description="Helical" evidence="1">
    <location>
        <begin position="217"/>
        <end position="237"/>
    </location>
</feature>
<keyword evidence="1" id="KW-0812">Transmembrane</keyword>
<dbReference type="Proteomes" id="UP000182237">
    <property type="component" value="Chromosome I"/>
</dbReference>
<organism evidence="2 3">
    <name type="scientific">Corynebacterium timonense</name>
    <dbReference type="NCBI Taxonomy" id="441500"/>
    <lineage>
        <taxon>Bacteria</taxon>
        <taxon>Bacillati</taxon>
        <taxon>Actinomycetota</taxon>
        <taxon>Actinomycetes</taxon>
        <taxon>Mycobacteriales</taxon>
        <taxon>Corynebacteriaceae</taxon>
        <taxon>Corynebacterium</taxon>
    </lineage>
</organism>
<dbReference type="Gene3D" id="1.20.1250.20">
    <property type="entry name" value="MFS general substrate transporter like domains"/>
    <property type="match status" value="1"/>
</dbReference>
<feature type="transmembrane region" description="Helical" evidence="1">
    <location>
        <begin position="249"/>
        <end position="271"/>
    </location>
</feature>
<gene>
    <name evidence="2" type="ORF">SAMN04488539_2391</name>
</gene>
<dbReference type="InterPro" id="IPR036259">
    <property type="entry name" value="MFS_trans_sf"/>
</dbReference>
<feature type="transmembrane region" description="Helical" evidence="1">
    <location>
        <begin position="162"/>
        <end position="179"/>
    </location>
</feature>
<feature type="transmembrane region" description="Helical" evidence="1">
    <location>
        <begin position="97"/>
        <end position="117"/>
    </location>
</feature>
<evidence type="ECO:0008006" key="4">
    <source>
        <dbReference type="Google" id="ProtNLM"/>
    </source>
</evidence>
<keyword evidence="3" id="KW-1185">Reference proteome</keyword>
<sequence length="355" mass="38767">MTTGIAAMLVCLIIILFSVWFVTARISQLLLLGICAVTVEIAYSLSFGTVWSTWVSEIVPRQTRPTLMALTRILSQSSMILAFALQATVFHGHVSKVFYSLVTLTTILYVVSSLMAVKGLPAVKEQREAHTNLSSTLISILRDIRTSTANPRYRTLALDSSVQLFIGVPLIAVFMTQLIGTELRFVSLALLLQPVTSILVMIFVAKKGAELQLVRTILISGSLVAVSLTGWLVLTLFSGGTLNQLARNLAPVILVPLMFGAKALYSIMVSHFSVDVIRKDHRLAFYTFTDILSSSSLQVANSLGGLVISASMISNYRLSGVPIPAAMWIIIGLSFLLYLLSRYGSMPDTFRQEGK</sequence>
<evidence type="ECO:0000256" key="1">
    <source>
        <dbReference type="SAM" id="Phobius"/>
    </source>
</evidence>
<proteinExistence type="predicted"/>
<feature type="transmembrane region" description="Helical" evidence="1">
    <location>
        <begin position="321"/>
        <end position="341"/>
    </location>
</feature>
<evidence type="ECO:0000313" key="3">
    <source>
        <dbReference type="Proteomes" id="UP000182237"/>
    </source>
</evidence>
<feature type="transmembrane region" description="Helical" evidence="1">
    <location>
        <begin position="5"/>
        <end position="23"/>
    </location>
</feature>
<dbReference type="AlphaFoldDB" id="A0A1H1V1R4"/>
<dbReference type="EMBL" id="LT629765">
    <property type="protein sequence ID" value="SDS78645.1"/>
    <property type="molecule type" value="Genomic_DNA"/>
</dbReference>
<keyword evidence="1" id="KW-1133">Transmembrane helix</keyword>
<dbReference type="RefSeq" id="WP_155860871.1">
    <property type="nucleotide sequence ID" value="NZ_LT629765.1"/>
</dbReference>